<accession>A0A553P7B6</accession>
<keyword evidence="3" id="KW-1185">Reference proteome</keyword>
<keyword evidence="1" id="KW-0732">Signal</keyword>
<sequence>MHRISSSSPITQILLVSLALAILALVIQPSEARSVALPSPQCHPAVVNTMKPRIRQICKALEAIWEFSDVMENYLDEKENDEISEDRDDYRPVNPKYVHNLSIPGVKRKAEDVDHVFLRFGKRSGLY</sequence>
<gene>
    <name evidence="2" type="ORF">TCAL_05039</name>
</gene>
<evidence type="ECO:0000256" key="1">
    <source>
        <dbReference type="SAM" id="SignalP"/>
    </source>
</evidence>
<dbReference type="OrthoDB" id="6355109at2759"/>
<proteinExistence type="predicted"/>
<dbReference type="AlphaFoldDB" id="A0A553P7B6"/>
<feature type="chain" id="PRO_5022056664" description="Myosuppressin" evidence="1">
    <location>
        <begin position="33"/>
        <end position="127"/>
    </location>
</feature>
<dbReference type="Proteomes" id="UP000318571">
    <property type="component" value="Chromosome 3"/>
</dbReference>
<protein>
    <recommendedName>
        <fullName evidence="4">Myosuppressin</fullName>
    </recommendedName>
</protein>
<evidence type="ECO:0008006" key="4">
    <source>
        <dbReference type="Google" id="ProtNLM"/>
    </source>
</evidence>
<name>A0A553P7B6_TIGCA</name>
<evidence type="ECO:0000313" key="2">
    <source>
        <dbReference type="EMBL" id="TRY73582.1"/>
    </source>
</evidence>
<comment type="caution">
    <text evidence="2">The sequence shown here is derived from an EMBL/GenBank/DDBJ whole genome shotgun (WGS) entry which is preliminary data.</text>
</comment>
<feature type="signal peptide" evidence="1">
    <location>
        <begin position="1"/>
        <end position="32"/>
    </location>
</feature>
<organism evidence="2 3">
    <name type="scientific">Tigriopus californicus</name>
    <name type="common">Marine copepod</name>
    <dbReference type="NCBI Taxonomy" id="6832"/>
    <lineage>
        <taxon>Eukaryota</taxon>
        <taxon>Metazoa</taxon>
        <taxon>Ecdysozoa</taxon>
        <taxon>Arthropoda</taxon>
        <taxon>Crustacea</taxon>
        <taxon>Multicrustacea</taxon>
        <taxon>Hexanauplia</taxon>
        <taxon>Copepoda</taxon>
        <taxon>Harpacticoida</taxon>
        <taxon>Harpacticidae</taxon>
        <taxon>Tigriopus</taxon>
    </lineage>
</organism>
<reference evidence="2 3" key="1">
    <citation type="journal article" date="2018" name="Nat. Ecol. Evol.">
        <title>Genomic signatures of mitonuclear coevolution across populations of Tigriopus californicus.</title>
        <authorList>
            <person name="Barreto F.S."/>
            <person name="Watson E.T."/>
            <person name="Lima T.G."/>
            <person name="Willett C.S."/>
            <person name="Edmands S."/>
            <person name="Li W."/>
            <person name="Burton R.S."/>
        </authorList>
    </citation>
    <scope>NUCLEOTIDE SEQUENCE [LARGE SCALE GENOMIC DNA]</scope>
    <source>
        <strain evidence="2 3">San Diego</strain>
    </source>
</reference>
<dbReference type="OMA" id="HIKKVCM"/>
<dbReference type="EMBL" id="VCGU01000007">
    <property type="protein sequence ID" value="TRY73582.1"/>
    <property type="molecule type" value="Genomic_DNA"/>
</dbReference>
<evidence type="ECO:0000313" key="3">
    <source>
        <dbReference type="Proteomes" id="UP000318571"/>
    </source>
</evidence>